<evidence type="ECO:0000259" key="7">
    <source>
        <dbReference type="PROSITE" id="PS50893"/>
    </source>
</evidence>
<dbReference type="InterPro" id="IPR003439">
    <property type="entry name" value="ABC_transporter-like_ATP-bd"/>
</dbReference>
<keyword evidence="4" id="KW-0547">Nucleotide-binding</keyword>
<evidence type="ECO:0000256" key="5">
    <source>
        <dbReference type="ARBA" id="ARBA00022840"/>
    </source>
</evidence>
<dbReference type="InterPro" id="IPR017871">
    <property type="entry name" value="ABC_transporter-like_CS"/>
</dbReference>
<dbReference type="Proteomes" id="UP001597417">
    <property type="component" value="Unassembled WGS sequence"/>
</dbReference>
<evidence type="ECO:0000256" key="6">
    <source>
        <dbReference type="ARBA" id="ARBA00023251"/>
    </source>
</evidence>
<comment type="similarity">
    <text evidence="2">Belongs to the ABC transporter superfamily.</text>
</comment>
<comment type="caution">
    <text evidence="8">The sequence shown here is derived from an EMBL/GenBank/DDBJ whole genome shotgun (WGS) entry which is preliminary data.</text>
</comment>
<keyword evidence="9" id="KW-1185">Reference proteome</keyword>
<evidence type="ECO:0000256" key="1">
    <source>
        <dbReference type="ARBA" id="ARBA00004202"/>
    </source>
</evidence>
<proteinExistence type="inferred from homology"/>
<gene>
    <name evidence="8" type="ORF">ACFSXZ_25440</name>
</gene>
<dbReference type="InterPro" id="IPR003593">
    <property type="entry name" value="AAA+_ATPase"/>
</dbReference>
<dbReference type="PROSITE" id="PS50893">
    <property type="entry name" value="ABC_TRANSPORTER_2"/>
    <property type="match status" value="1"/>
</dbReference>
<accession>A0ABW5G0T3</accession>
<sequence>MSTRPAADPAIRVRGLKKSYGKLEVLRGVDFDVSRGSIFALLGSNGSGKTTTVRILATLLKADTGTAGVNGFDIATQPANVRESISLTGQFAAVDEILSGRENLVLVARLRHLEDPGAIADDLLRRFSLTDAATRRVSTYSGGMRRRLDIAMSLIGNSPVIFLDEPTSGLDPEARIEVWQAVRELAGHGTTVLLTTQYLDEAEQLADRIAILHKGRIIANGTLAELKKLFPPATVEYVEKQPTLEEIFLAIIGHDDKTATGANT</sequence>
<dbReference type="GO" id="GO:0005524">
    <property type="term" value="F:ATP binding"/>
    <property type="evidence" value="ECO:0007669"/>
    <property type="project" value="UniProtKB-KW"/>
</dbReference>
<evidence type="ECO:0000313" key="9">
    <source>
        <dbReference type="Proteomes" id="UP001597417"/>
    </source>
</evidence>
<dbReference type="RefSeq" id="WP_378267706.1">
    <property type="nucleotide sequence ID" value="NZ_JBHUKR010000013.1"/>
</dbReference>
<organism evidence="8 9">
    <name type="scientific">Amycolatopsis pigmentata</name>
    <dbReference type="NCBI Taxonomy" id="450801"/>
    <lineage>
        <taxon>Bacteria</taxon>
        <taxon>Bacillati</taxon>
        <taxon>Actinomycetota</taxon>
        <taxon>Actinomycetes</taxon>
        <taxon>Pseudonocardiales</taxon>
        <taxon>Pseudonocardiaceae</taxon>
        <taxon>Amycolatopsis</taxon>
    </lineage>
</organism>
<dbReference type="Gene3D" id="3.40.50.300">
    <property type="entry name" value="P-loop containing nucleotide triphosphate hydrolases"/>
    <property type="match status" value="1"/>
</dbReference>
<evidence type="ECO:0000256" key="4">
    <source>
        <dbReference type="ARBA" id="ARBA00022741"/>
    </source>
</evidence>
<dbReference type="SMART" id="SM00382">
    <property type="entry name" value="AAA"/>
    <property type="match status" value="1"/>
</dbReference>
<evidence type="ECO:0000256" key="2">
    <source>
        <dbReference type="ARBA" id="ARBA00005417"/>
    </source>
</evidence>
<evidence type="ECO:0000313" key="8">
    <source>
        <dbReference type="EMBL" id="MFD2419677.1"/>
    </source>
</evidence>
<keyword evidence="5 8" id="KW-0067">ATP-binding</keyword>
<dbReference type="Pfam" id="PF00005">
    <property type="entry name" value="ABC_tran"/>
    <property type="match status" value="1"/>
</dbReference>
<comment type="subcellular location">
    <subcellularLocation>
        <location evidence="1">Cell membrane</location>
        <topology evidence="1">Peripheral membrane protein</topology>
    </subcellularLocation>
</comment>
<dbReference type="InterPro" id="IPR027417">
    <property type="entry name" value="P-loop_NTPase"/>
</dbReference>
<reference evidence="9" key="1">
    <citation type="journal article" date="2019" name="Int. J. Syst. Evol. Microbiol.">
        <title>The Global Catalogue of Microorganisms (GCM) 10K type strain sequencing project: providing services to taxonomists for standard genome sequencing and annotation.</title>
        <authorList>
            <consortium name="The Broad Institute Genomics Platform"/>
            <consortium name="The Broad Institute Genome Sequencing Center for Infectious Disease"/>
            <person name="Wu L."/>
            <person name="Ma J."/>
        </authorList>
    </citation>
    <scope>NUCLEOTIDE SEQUENCE [LARGE SCALE GENOMIC DNA]</scope>
    <source>
        <strain evidence="9">CGMCC 4.7645</strain>
    </source>
</reference>
<dbReference type="InterPro" id="IPR050763">
    <property type="entry name" value="ABC_transporter_ATP-binding"/>
</dbReference>
<evidence type="ECO:0000256" key="3">
    <source>
        <dbReference type="ARBA" id="ARBA00022448"/>
    </source>
</evidence>
<name>A0ABW5G0T3_9PSEU</name>
<dbReference type="PANTHER" id="PTHR42711:SF5">
    <property type="entry name" value="ABC TRANSPORTER ATP-BINDING PROTEIN NATA"/>
    <property type="match status" value="1"/>
</dbReference>
<keyword evidence="6" id="KW-0046">Antibiotic resistance</keyword>
<keyword evidence="3" id="KW-0813">Transport</keyword>
<dbReference type="PANTHER" id="PTHR42711">
    <property type="entry name" value="ABC TRANSPORTER ATP-BINDING PROTEIN"/>
    <property type="match status" value="1"/>
</dbReference>
<protein>
    <submittedName>
        <fullName evidence="8">ABC transporter ATP-binding protein</fullName>
    </submittedName>
</protein>
<dbReference type="EMBL" id="JBHUKR010000013">
    <property type="protein sequence ID" value="MFD2419677.1"/>
    <property type="molecule type" value="Genomic_DNA"/>
</dbReference>
<dbReference type="PROSITE" id="PS00211">
    <property type="entry name" value="ABC_TRANSPORTER_1"/>
    <property type="match status" value="1"/>
</dbReference>
<dbReference type="SUPFAM" id="SSF52540">
    <property type="entry name" value="P-loop containing nucleoside triphosphate hydrolases"/>
    <property type="match status" value="1"/>
</dbReference>
<feature type="domain" description="ABC transporter" evidence="7">
    <location>
        <begin position="11"/>
        <end position="239"/>
    </location>
</feature>